<name>E8RMP2_ASTEC</name>
<gene>
    <name evidence="1" type="ordered locus">Astex_2268</name>
</gene>
<dbReference type="GO" id="GO:0032259">
    <property type="term" value="P:methylation"/>
    <property type="evidence" value="ECO:0007669"/>
    <property type="project" value="UniProtKB-KW"/>
</dbReference>
<sequence>MRDGGEIDGEKLLDYLKDATGATFLRSLRRPLPREMPDLEWSKTHFLQSLPTKGRYLDLGCGNNSPWYTKQFLPEWHYIGLDVEDYNQQNKTIADEYIVTTGSEFCDAIGRYADTIDAVMSSHNLEHCDNRDLTVRYMAQALKTGGRLFMSFPCADSVNFPGRGGCLNYHDDYTHQGSPPDFGRTISILTEEGVKILYATTRYQPPIGWLMGLQDEPESSGSREVKLGTWWYWGFETLIWGEKL</sequence>
<accession>E8RMP2</accession>
<keyword evidence="1" id="KW-0808">Transferase</keyword>
<keyword evidence="2" id="KW-1185">Reference proteome</keyword>
<proteinExistence type="predicted"/>
<dbReference type="EMBL" id="CP002395">
    <property type="protein sequence ID" value="ADU13923.1"/>
    <property type="molecule type" value="Genomic_DNA"/>
</dbReference>
<dbReference type="STRING" id="573065.Astex_2268"/>
<keyword evidence="1" id="KW-0489">Methyltransferase</keyword>
<dbReference type="CDD" id="cd02440">
    <property type="entry name" value="AdoMet_MTases"/>
    <property type="match status" value="1"/>
</dbReference>
<reference evidence="2" key="1">
    <citation type="submission" date="2010-12" db="EMBL/GenBank/DDBJ databases">
        <title>Complete sequence of chromosome 1 of Asticcacaulis excentricus CB 48.</title>
        <authorList>
            <consortium name="US DOE Joint Genome Institute"/>
            <person name="Lucas S."/>
            <person name="Copeland A."/>
            <person name="Lapidus A."/>
            <person name="Cheng J.-F."/>
            <person name="Bruce D."/>
            <person name="Goodwin L."/>
            <person name="Pitluck S."/>
            <person name="Teshima H."/>
            <person name="Davenport K."/>
            <person name="Detter J.C."/>
            <person name="Han C."/>
            <person name="Tapia R."/>
            <person name="Land M."/>
            <person name="Hauser L."/>
            <person name="Jeffries C."/>
            <person name="Kyrpides N."/>
            <person name="Ivanova N."/>
            <person name="Ovchinnikova G."/>
            <person name="Brun Y.V."/>
            <person name="Woyke T."/>
        </authorList>
    </citation>
    <scope>NUCLEOTIDE SEQUENCE [LARGE SCALE GENOMIC DNA]</scope>
    <source>
        <strain evidence="2">ATCC 15261 / DSM 4724 / KCTC 12464 / NCIMB 9791 / VKM B-1370 / CB 48</strain>
    </source>
</reference>
<dbReference type="Proteomes" id="UP000001492">
    <property type="component" value="Chromosome 1"/>
</dbReference>
<evidence type="ECO:0000313" key="2">
    <source>
        <dbReference type="Proteomes" id="UP000001492"/>
    </source>
</evidence>
<evidence type="ECO:0000313" key="1">
    <source>
        <dbReference type="EMBL" id="ADU13923.1"/>
    </source>
</evidence>
<dbReference type="AlphaFoldDB" id="E8RMP2"/>
<dbReference type="HOGENOM" id="CLU_099338_0_0_5"/>
<dbReference type="SUPFAM" id="SSF53335">
    <property type="entry name" value="S-adenosyl-L-methionine-dependent methyltransferases"/>
    <property type="match status" value="1"/>
</dbReference>
<dbReference type="Gene3D" id="3.40.50.150">
    <property type="entry name" value="Vaccinia Virus protein VP39"/>
    <property type="match status" value="1"/>
</dbReference>
<dbReference type="GO" id="GO:0008168">
    <property type="term" value="F:methyltransferase activity"/>
    <property type="evidence" value="ECO:0007669"/>
    <property type="project" value="UniProtKB-KW"/>
</dbReference>
<protein>
    <submittedName>
        <fullName evidence="1">Methyltransferase type 11</fullName>
    </submittedName>
</protein>
<dbReference type="Pfam" id="PF13489">
    <property type="entry name" value="Methyltransf_23"/>
    <property type="match status" value="1"/>
</dbReference>
<organism evidence="1 2">
    <name type="scientific">Asticcacaulis excentricus (strain ATCC 15261 / DSM 4724 / KCTC 12464 / NCIMB 9791 / VKM B-1370 / CB 48)</name>
    <dbReference type="NCBI Taxonomy" id="573065"/>
    <lineage>
        <taxon>Bacteria</taxon>
        <taxon>Pseudomonadati</taxon>
        <taxon>Pseudomonadota</taxon>
        <taxon>Alphaproteobacteria</taxon>
        <taxon>Caulobacterales</taxon>
        <taxon>Caulobacteraceae</taxon>
        <taxon>Asticcacaulis</taxon>
    </lineage>
</organism>
<dbReference type="eggNOG" id="COG0500">
    <property type="taxonomic scope" value="Bacteria"/>
</dbReference>
<dbReference type="InterPro" id="IPR029063">
    <property type="entry name" value="SAM-dependent_MTases_sf"/>
</dbReference>
<dbReference type="KEGG" id="aex:Astex_2268"/>